<name>A0A0C9R4M9_AMBAM</name>
<reference evidence="2" key="1">
    <citation type="journal article" date="2015" name="PLoS ONE">
        <title>An Insight into the Sialome of the Lone Star Tick, Amblyomma americanum, with a Glimpse on Its Time Dependent Gene Expression.</title>
        <authorList>
            <person name="Karim S."/>
            <person name="Ribeiro J.M."/>
        </authorList>
    </citation>
    <scope>NUCLEOTIDE SEQUENCE</scope>
    <source>
        <tissue evidence="2">Salivary gland</tissue>
    </source>
</reference>
<accession>A0A0C9R4M9</accession>
<proteinExistence type="evidence at transcript level"/>
<evidence type="ECO:0000256" key="1">
    <source>
        <dbReference type="SAM" id="Phobius"/>
    </source>
</evidence>
<dbReference type="AlphaFoldDB" id="A0A0C9R4M9"/>
<keyword evidence="1" id="KW-0812">Transmembrane</keyword>
<organism evidence="2">
    <name type="scientific">Amblyomma americanum</name>
    <name type="common">Lone star tick</name>
    <dbReference type="NCBI Taxonomy" id="6943"/>
    <lineage>
        <taxon>Eukaryota</taxon>
        <taxon>Metazoa</taxon>
        <taxon>Ecdysozoa</taxon>
        <taxon>Arthropoda</taxon>
        <taxon>Chelicerata</taxon>
        <taxon>Arachnida</taxon>
        <taxon>Acari</taxon>
        <taxon>Parasitiformes</taxon>
        <taxon>Ixodida</taxon>
        <taxon>Ixodoidea</taxon>
        <taxon>Ixodidae</taxon>
        <taxon>Amblyomminae</taxon>
        <taxon>Amblyomma</taxon>
    </lineage>
</organism>
<protein>
    <submittedName>
        <fullName evidence="2">Uncharacterized protein</fullName>
    </submittedName>
</protein>
<feature type="transmembrane region" description="Helical" evidence="1">
    <location>
        <begin position="16"/>
        <end position="44"/>
    </location>
</feature>
<sequence length="119" mass="13337">MDAASCKALRASCRGFCYLFICDMLLLLLYFVLACCGCTLHNALLCGPSSSALPCPRLHLLYCMHFLNCQFLFILLYCVVRGGMRLCRSKKSYCSLQAPLIDLSCCNRCEKKKAPITVF</sequence>
<keyword evidence="1" id="KW-0472">Membrane</keyword>
<keyword evidence="1" id="KW-1133">Transmembrane helix</keyword>
<dbReference type="EMBL" id="GBZX01000795">
    <property type="protein sequence ID" value="JAG91945.1"/>
    <property type="molecule type" value="mRNA"/>
</dbReference>
<feature type="transmembrane region" description="Helical" evidence="1">
    <location>
        <begin position="59"/>
        <end position="80"/>
    </location>
</feature>
<evidence type="ECO:0000313" key="2">
    <source>
        <dbReference type="EMBL" id="JAG91945.1"/>
    </source>
</evidence>
<dbReference type="PROSITE" id="PS51257">
    <property type="entry name" value="PROKAR_LIPOPROTEIN"/>
    <property type="match status" value="1"/>
</dbReference>